<evidence type="ECO:0000256" key="1">
    <source>
        <dbReference type="ARBA" id="ARBA00001917"/>
    </source>
</evidence>
<organism evidence="8 9">
    <name type="scientific">Propionibacterium ruminifibrarum</name>
    <dbReference type="NCBI Taxonomy" id="1962131"/>
    <lineage>
        <taxon>Bacteria</taxon>
        <taxon>Bacillati</taxon>
        <taxon>Actinomycetota</taxon>
        <taxon>Actinomycetes</taxon>
        <taxon>Propionibacteriales</taxon>
        <taxon>Propionibacteriaceae</taxon>
        <taxon>Propionibacterium</taxon>
    </lineage>
</organism>
<dbReference type="Pfam" id="PF01180">
    <property type="entry name" value="DHO_dh"/>
    <property type="match status" value="1"/>
</dbReference>
<dbReference type="InterPro" id="IPR013785">
    <property type="entry name" value="Aldolase_TIM"/>
</dbReference>
<dbReference type="GO" id="GO:0005737">
    <property type="term" value="C:cytoplasm"/>
    <property type="evidence" value="ECO:0007669"/>
    <property type="project" value="InterPro"/>
</dbReference>
<dbReference type="EC" id="1.3.-.-" evidence="8"/>
<comment type="pathway">
    <text evidence="2">Pyrimidine metabolism; UMP biosynthesis via de novo pathway.</text>
</comment>
<dbReference type="InterPro" id="IPR050074">
    <property type="entry name" value="DHO_dehydrogenase"/>
</dbReference>
<dbReference type="Proteomes" id="UP000265962">
    <property type="component" value="Unassembled WGS sequence"/>
</dbReference>
<dbReference type="GO" id="GO:0004152">
    <property type="term" value="F:dihydroorotate dehydrogenase activity"/>
    <property type="evidence" value="ECO:0007669"/>
    <property type="project" value="TreeGrafter"/>
</dbReference>
<dbReference type="OrthoDB" id="9794954at2"/>
<keyword evidence="9" id="KW-1185">Reference proteome</keyword>
<evidence type="ECO:0000313" key="9">
    <source>
        <dbReference type="Proteomes" id="UP000265962"/>
    </source>
</evidence>
<dbReference type="PANTHER" id="PTHR48109:SF3">
    <property type="entry name" value="SLL0744 PROTEIN"/>
    <property type="match status" value="1"/>
</dbReference>
<evidence type="ECO:0000256" key="5">
    <source>
        <dbReference type="ARBA" id="ARBA00022975"/>
    </source>
</evidence>
<evidence type="ECO:0000256" key="3">
    <source>
        <dbReference type="ARBA" id="ARBA00022630"/>
    </source>
</evidence>
<dbReference type="NCBIfam" id="NF005741">
    <property type="entry name" value="PRK07565.1"/>
    <property type="match status" value="1"/>
</dbReference>
<evidence type="ECO:0000313" key="8">
    <source>
        <dbReference type="EMBL" id="SPF68401.1"/>
    </source>
</evidence>
<keyword evidence="3" id="KW-0285">Flavoprotein</keyword>
<dbReference type="InterPro" id="IPR005720">
    <property type="entry name" value="Dihydroorotate_DH_cat"/>
</dbReference>
<gene>
    <name evidence="8" type="ORF">PROPJV5_1396</name>
</gene>
<dbReference type="Gene3D" id="3.20.20.70">
    <property type="entry name" value="Aldolase class I"/>
    <property type="match status" value="1"/>
</dbReference>
<name>A0A375I2Q8_9ACTN</name>
<evidence type="ECO:0000256" key="2">
    <source>
        <dbReference type="ARBA" id="ARBA00004725"/>
    </source>
</evidence>
<proteinExistence type="predicted"/>
<comment type="cofactor">
    <cofactor evidence="1">
        <name>FMN</name>
        <dbReference type="ChEBI" id="CHEBI:58210"/>
    </cofactor>
</comment>
<accession>A0A375I2Q8</accession>
<dbReference type="PANTHER" id="PTHR48109">
    <property type="entry name" value="DIHYDROOROTATE DEHYDROGENASE (QUINONE), MITOCHONDRIAL-RELATED"/>
    <property type="match status" value="1"/>
</dbReference>
<sequence>MAVEFNEALRAAAESAAAKSAAGSGATDLLMPVEQAGAQVDTPAGGELATEYMGLRLPSPLVASAGPLSQSLDSMKELEESGVGAIVMFSLFEEQVRREEAGSPEAPPASQSDEPAATDAYLRLLEAGAGELSVPLIASLNGFRGGEWTATARRMQDAGASAIEVNIYAVPGDLSMSGAEVEDRHLEILQSVKDVVSVPVAVKLSPYFSSLGQMALRLDEAGADALVLFNRFLQPDIDIRRKEVVAGAGLSGQDEGLLSRTWLAALHGKVRASLAAASGVAGPDDVVKALLAGADVVMTTSALVRHGASYAGELVNGLRHYLIRNQLTLGRLRGMLAVPADTRVDEYERSGYLAVLEQARRRHGL</sequence>
<reference evidence="9" key="1">
    <citation type="submission" date="2018-02" db="EMBL/GenBank/DDBJ databases">
        <authorList>
            <person name="Hornung B."/>
        </authorList>
    </citation>
    <scope>NUCLEOTIDE SEQUENCE [LARGE SCALE GENOMIC DNA]</scope>
</reference>
<dbReference type="GO" id="GO:0006207">
    <property type="term" value="P:'de novo' pyrimidine nucleobase biosynthetic process"/>
    <property type="evidence" value="ECO:0007669"/>
    <property type="project" value="TreeGrafter"/>
</dbReference>
<keyword evidence="6 8" id="KW-0560">Oxidoreductase</keyword>
<feature type="domain" description="Dihydroorotate dehydrogenase catalytic" evidence="7">
    <location>
        <begin position="132"/>
        <end position="322"/>
    </location>
</feature>
<evidence type="ECO:0000256" key="6">
    <source>
        <dbReference type="ARBA" id="ARBA00023002"/>
    </source>
</evidence>
<protein>
    <submittedName>
        <fullName evidence="8">Dihydroorotate dehydrogenase domain</fullName>
        <ecNumber evidence="8">1.3.-.-</ecNumber>
    </submittedName>
</protein>
<dbReference type="GO" id="GO:0006221">
    <property type="term" value="P:pyrimidine nucleotide biosynthetic process"/>
    <property type="evidence" value="ECO:0007669"/>
    <property type="project" value="UniProtKB-KW"/>
</dbReference>
<dbReference type="AlphaFoldDB" id="A0A375I2Q8"/>
<dbReference type="EMBL" id="OMOH01000004">
    <property type="protein sequence ID" value="SPF68401.1"/>
    <property type="molecule type" value="Genomic_DNA"/>
</dbReference>
<keyword evidence="5" id="KW-0665">Pyrimidine biosynthesis</keyword>
<evidence type="ECO:0000259" key="7">
    <source>
        <dbReference type="Pfam" id="PF01180"/>
    </source>
</evidence>
<keyword evidence="4" id="KW-0288">FMN</keyword>
<dbReference type="SUPFAM" id="SSF51395">
    <property type="entry name" value="FMN-linked oxidoreductases"/>
    <property type="match status" value="1"/>
</dbReference>
<evidence type="ECO:0000256" key="4">
    <source>
        <dbReference type="ARBA" id="ARBA00022643"/>
    </source>
</evidence>